<keyword evidence="1 2" id="KW-1015">Disulfide bond</keyword>
<dbReference type="InterPro" id="IPR001254">
    <property type="entry name" value="Trypsin_dom"/>
</dbReference>
<comment type="caution">
    <text evidence="4">The sequence shown here is derived from an EMBL/GenBank/DDBJ whole genome shotgun (WGS) entry which is preliminary data.</text>
</comment>
<dbReference type="Proteomes" id="UP000708208">
    <property type="component" value="Unassembled WGS sequence"/>
</dbReference>
<proteinExistence type="predicted"/>
<dbReference type="SMART" id="SM00020">
    <property type="entry name" value="Tryp_SPc"/>
    <property type="match status" value="1"/>
</dbReference>
<name>A0A8J2JNG4_9HEXA</name>
<reference evidence="4" key="1">
    <citation type="submission" date="2021-06" db="EMBL/GenBank/DDBJ databases">
        <authorList>
            <person name="Hodson N. C."/>
            <person name="Mongue J. A."/>
            <person name="Jaron S. K."/>
        </authorList>
    </citation>
    <scope>NUCLEOTIDE SEQUENCE</scope>
</reference>
<organism evidence="4 5">
    <name type="scientific">Allacma fusca</name>
    <dbReference type="NCBI Taxonomy" id="39272"/>
    <lineage>
        <taxon>Eukaryota</taxon>
        <taxon>Metazoa</taxon>
        <taxon>Ecdysozoa</taxon>
        <taxon>Arthropoda</taxon>
        <taxon>Hexapoda</taxon>
        <taxon>Collembola</taxon>
        <taxon>Symphypleona</taxon>
        <taxon>Sminthuridae</taxon>
        <taxon>Allacma</taxon>
    </lineage>
</organism>
<dbReference type="EMBL" id="CAJVCH010013941">
    <property type="protein sequence ID" value="CAG7676860.1"/>
    <property type="molecule type" value="Genomic_DNA"/>
</dbReference>
<feature type="domain" description="Peptidase S1" evidence="3">
    <location>
        <begin position="212"/>
        <end position="465"/>
    </location>
</feature>
<gene>
    <name evidence="4" type="ORF">AFUS01_LOCUS2438</name>
</gene>
<keyword evidence="5" id="KW-1185">Reference proteome</keyword>
<evidence type="ECO:0000313" key="4">
    <source>
        <dbReference type="EMBL" id="CAG7676860.1"/>
    </source>
</evidence>
<evidence type="ECO:0000313" key="5">
    <source>
        <dbReference type="Proteomes" id="UP000708208"/>
    </source>
</evidence>
<dbReference type="AlphaFoldDB" id="A0A8J2JNG4"/>
<dbReference type="PROSITE" id="PS50068">
    <property type="entry name" value="LDLRA_2"/>
    <property type="match status" value="1"/>
</dbReference>
<dbReference type="PANTHER" id="PTHR24252:SF7">
    <property type="entry name" value="HYALIN"/>
    <property type="match status" value="1"/>
</dbReference>
<feature type="disulfide bond" evidence="2">
    <location>
        <begin position="61"/>
        <end position="73"/>
    </location>
</feature>
<dbReference type="GO" id="GO:0004252">
    <property type="term" value="F:serine-type endopeptidase activity"/>
    <property type="evidence" value="ECO:0007669"/>
    <property type="project" value="InterPro"/>
</dbReference>
<dbReference type="InterPro" id="IPR002172">
    <property type="entry name" value="LDrepeatLR_classA_rpt"/>
</dbReference>
<dbReference type="PROSITE" id="PS50240">
    <property type="entry name" value="TRYPSIN_DOM"/>
    <property type="match status" value="1"/>
</dbReference>
<dbReference type="InterPro" id="IPR000436">
    <property type="entry name" value="Sushi_SCR_CCP_dom"/>
</dbReference>
<accession>A0A8J2JNG4</accession>
<evidence type="ECO:0000259" key="3">
    <source>
        <dbReference type="PROSITE" id="PS50240"/>
    </source>
</evidence>
<dbReference type="Pfam" id="PF00084">
    <property type="entry name" value="Sushi"/>
    <property type="match status" value="1"/>
</dbReference>
<dbReference type="GO" id="GO:0006508">
    <property type="term" value="P:proteolysis"/>
    <property type="evidence" value="ECO:0007669"/>
    <property type="project" value="InterPro"/>
</dbReference>
<dbReference type="OrthoDB" id="6147874at2759"/>
<dbReference type="CDD" id="cd00190">
    <property type="entry name" value="Tryp_SPc"/>
    <property type="match status" value="1"/>
</dbReference>
<evidence type="ECO:0000256" key="2">
    <source>
        <dbReference type="PROSITE-ProRule" id="PRU00124"/>
    </source>
</evidence>
<sequence>RRRHLKSTSTLKRPCLSLNKLSCPSGECLDWDNVCNSKPSCKGNRSDYDEHPGLCNYANPCKNSFFCGLRYGCVTNGHVCDGSRNCEIGADEDPNLCDRKGKDLQKSDAEILIQPRRPFDETSRRAVKPFCPIFQYSSGVARRCRKNGRIIDCDSASVGTVLELHCKPFYSPETRFPRHEMTCTEDGSWFPFKPFLCKAECGRIDSKAQPYISNGMPVSEDFAFPWYAAIFIWRNGTRKFEYSCGASLIENSVIATAAHCVIKNGGANINPEHFRVVLAPTSSIFVDNEGIVGTKILEVDRIWVPGTYDPITLTSDMALVRLNETVEYTRNIQPVCYLTDKAPQLGSIGLIAGFGKDESNRVSKYLKYAAFPVISNRDCSITLGINIEGNEFCAGYQNGTSTCEGDSGSRLVFSEDSSTSEIQTYTLKGIVSRGLGSVTNDCVTNAVNVFTHFDAFGAWILETLSRYDVF</sequence>
<dbReference type="PANTHER" id="PTHR24252">
    <property type="entry name" value="ACROSIN-RELATED"/>
    <property type="match status" value="1"/>
</dbReference>
<protein>
    <recommendedName>
        <fullName evidence="3">Peptidase S1 domain-containing protein</fullName>
    </recommendedName>
</protein>
<evidence type="ECO:0000256" key="1">
    <source>
        <dbReference type="ARBA" id="ARBA00023157"/>
    </source>
</evidence>
<comment type="caution">
    <text evidence="2">Lacks conserved residue(s) required for the propagation of feature annotation.</text>
</comment>
<dbReference type="Pfam" id="PF00089">
    <property type="entry name" value="Trypsin"/>
    <property type="match status" value="1"/>
</dbReference>
<feature type="non-terminal residue" evidence="4">
    <location>
        <position position="470"/>
    </location>
</feature>